<dbReference type="OrthoDB" id="6674808at2759"/>
<dbReference type="InterPro" id="IPR029277">
    <property type="entry name" value="SVWC_dom"/>
</dbReference>
<feature type="chain" id="PRO_5024386127" description="Single domain-containing protein" evidence="3">
    <location>
        <begin position="20"/>
        <end position="104"/>
    </location>
</feature>
<keyword evidence="6" id="KW-1185">Reference proteome</keyword>
<protein>
    <recommendedName>
        <fullName evidence="4">Single domain-containing protein</fullName>
    </recommendedName>
</protein>
<dbReference type="SMART" id="SM01318">
    <property type="entry name" value="SVWC"/>
    <property type="match status" value="1"/>
</dbReference>
<feature type="domain" description="Single" evidence="4">
    <location>
        <begin position="36"/>
        <end position="101"/>
    </location>
</feature>
<evidence type="ECO:0000313" key="6">
    <source>
        <dbReference type="Proteomes" id="UP000327044"/>
    </source>
</evidence>
<comment type="subcellular location">
    <subcellularLocation>
        <location evidence="1">Secreted</location>
    </subcellularLocation>
</comment>
<comment type="caution">
    <text evidence="5">The sequence shown here is derived from an EMBL/GenBank/DDBJ whole genome shotgun (WGS) entry which is preliminary data.</text>
</comment>
<dbReference type="EMBL" id="VVIM01000002">
    <property type="protein sequence ID" value="KAB0801799.1"/>
    <property type="molecule type" value="Genomic_DNA"/>
</dbReference>
<accession>A0A5N4AWU0</accession>
<reference evidence="5 6" key="1">
    <citation type="journal article" date="2018" name="Elife">
        <title>Firefly genomes illuminate parallel origins of bioluminescence in beetles.</title>
        <authorList>
            <person name="Fallon T.R."/>
            <person name="Lower S.E."/>
            <person name="Chang C.H."/>
            <person name="Bessho-Uehara M."/>
            <person name="Martin G.J."/>
            <person name="Bewick A.J."/>
            <person name="Behringer M."/>
            <person name="Debat H.J."/>
            <person name="Wong I."/>
            <person name="Day J.C."/>
            <person name="Suvorov A."/>
            <person name="Silva C.J."/>
            <person name="Stanger-Hall K.F."/>
            <person name="Hall D.W."/>
            <person name="Schmitz R.J."/>
            <person name="Nelson D.R."/>
            <person name="Lewis S.M."/>
            <person name="Shigenobu S."/>
            <person name="Bybee S.M."/>
            <person name="Larracuente A.M."/>
            <person name="Oba Y."/>
            <person name="Weng J.K."/>
        </authorList>
    </citation>
    <scope>NUCLEOTIDE SEQUENCE [LARGE SCALE GENOMIC DNA]</scope>
    <source>
        <strain evidence="5">1611_PpyrPB1</strain>
        <tissue evidence="5">Whole body</tissue>
    </source>
</reference>
<feature type="signal peptide" evidence="3">
    <location>
        <begin position="1"/>
        <end position="19"/>
    </location>
</feature>
<organism evidence="5 6">
    <name type="scientific">Photinus pyralis</name>
    <name type="common">Common eastern firefly</name>
    <name type="synonym">Lampyris pyralis</name>
    <dbReference type="NCBI Taxonomy" id="7054"/>
    <lineage>
        <taxon>Eukaryota</taxon>
        <taxon>Metazoa</taxon>
        <taxon>Ecdysozoa</taxon>
        <taxon>Arthropoda</taxon>
        <taxon>Hexapoda</taxon>
        <taxon>Insecta</taxon>
        <taxon>Pterygota</taxon>
        <taxon>Neoptera</taxon>
        <taxon>Endopterygota</taxon>
        <taxon>Coleoptera</taxon>
        <taxon>Polyphaga</taxon>
        <taxon>Elateriformia</taxon>
        <taxon>Elateroidea</taxon>
        <taxon>Lampyridae</taxon>
        <taxon>Lampyrinae</taxon>
        <taxon>Photinus</taxon>
    </lineage>
</organism>
<dbReference type="PANTHER" id="PTHR39957:SF1">
    <property type="entry name" value="AT09846P1-RELATED"/>
    <property type="match status" value="1"/>
</dbReference>
<dbReference type="Proteomes" id="UP000327044">
    <property type="component" value="Unassembled WGS sequence"/>
</dbReference>
<dbReference type="InParanoid" id="A0A5N4AWU0"/>
<dbReference type="GO" id="GO:0005576">
    <property type="term" value="C:extracellular region"/>
    <property type="evidence" value="ECO:0007669"/>
    <property type="project" value="UniProtKB-SubCell"/>
</dbReference>
<dbReference type="Pfam" id="PF15430">
    <property type="entry name" value="SVWC"/>
    <property type="match status" value="1"/>
</dbReference>
<dbReference type="FunCoup" id="A0A5N4AWU0">
    <property type="interactions" value="61"/>
</dbReference>
<evidence type="ECO:0000313" key="5">
    <source>
        <dbReference type="EMBL" id="KAB0801799.1"/>
    </source>
</evidence>
<keyword evidence="2" id="KW-0964">Secreted</keyword>
<dbReference type="AlphaFoldDB" id="A0A5N4AWU0"/>
<evidence type="ECO:0000256" key="1">
    <source>
        <dbReference type="ARBA" id="ARBA00004613"/>
    </source>
</evidence>
<gene>
    <name evidence="5" type="ORF">PPYR_03985</name>
</gene>
<evidence type="ECO:0000256" key="2">
    <source>
        <dbReference type="ARBA" id="ARBA00022525"/>
    </source>
</evidence>
<dbReference type="PANTHER" id="PTHR39957">
    <property type="entry name" value="AT09846P1-RELATED"/>
    <property type="match status" value="1"/>
</dbReference>
<keyword evidence="3" id="KW-0732">Signal</keyword>
<evidence type="ECO:0000256" key="3">
    <source>
        <dbReference type="SAM" id="SignalP"/>
    </source>
</evidence>
<evidence type="ECO:0000259" key="4">
    <source>
        <dbReference type="SMART" id="SM01318"/>
    </source>
</evidence>
<proteinExistence type="predicted"/>
<name>A0A5N4AWU0_PHOPY</name>
<sequence>MKLLAILLFIFGICLMAHGWTSRAHVEMDPEDPEVCLYEKVGKFRVGESVSLHPNTCAEATCGHGIVTTHGCGVVDAKPPCIVRRENLSKPYPDCCPTINCPQN</sequence>
<dbReference type="InterPro" id="IPR053308">
    <property type="entry name" value="Vago-like"/>
</dbReference>